<dbReference type="PANTHER" id="PTHR43418">
    <property type="entry name" value="MULTIFUNCTIONAL TRYPTOPHAN BIOSYNTHESIS PROTEIN-RELATED"/>
    <property type="match status" value="1"/>
</dbReference>
<dbReference type="NCBIfam" id="TIGR00566">
    <property type="entry name" value="trpG_papA"/>
    <property type="match status" value="1"/>
</dbReference>
<dbReference type="InterPro" id="IPR017926">
    <property type="entry name" value="GATASE"/>
</dbReference>
<reference evidence="3 4" key="1">
    <citation type="submission" date="2019-03" db="EMBL/GenBank/DDBJ databases">
        <title>Complete Genome Sequence of Leuconostoc kimchii strain NKJ218 Isolated from Homemade Kimchi.</title>
        <authorList>
            <person name="Jung J.Y."/>
            <person name="Jin H.M."/>
            <person name="Jung J.-W."/>
            <person name="Lee S.-Y."/>
            <person name="Ryu B.-G."/>
            <person name="Han S.-S."/>
            <person name="Kang H.K."/>
            <person name="Choi H.W."/>
            <person name="Chung E.J."/>
            <person name="Choi K.-M."/>
        </authorList>
    </citation>
    <scope>NUCLEOTIDE SEQUENCE [LARGE SCALE GENOMIC DNA]</scope>
    <source>
        <strain evidence="3 4">NKJ218</strain>
    </source>
</reference>
<proteinExistence type="predicted"/>
<evidence type="ECO:0000256" key="1">
    <source>
        <dbReference type="ARBA" id="ARBA00022962"/>
    </source>
</evidence>
<sequence length="190" mass="20991">MILLVDNYDSFTYNLAQIVGEVTELKVLRNDDKSLYSIADQSDGIIFSPGPGRPDEAGELENMIRRYYDKKPLLGICLGHQAIGEVFGGTVTRAAAIRHGKVSTMITTAPSALFTAPKTNIMRYHSLIVKADQVSKDFIITGQSSDDREVMAMQHKLLPIFGLQFHPESIGTPEGAEMIRKFVTLTQDSN</sequence>
<dbReference type="PROSITE" id="PS51273">
    <property type="entry name" value="GATASE_TYPE_1"/>
    <property type="match status" value="1"/>
</dbReference>
<dbReference type="CDD" id="cd01743">
    <property type="entry name" value="GATase1_Anthranilate_Synthase"/>
    <property type="match status" value="1"/>
</dbReference>
<dbReference type="SUPFAM" id="SSF52317">
    <property type="entry name" value="Class I glutamine amidotransferase-like"/>
    <property type="match status" value="1"/>
</dbReference>
<dbReference type="InterPro" id="IPR050472">
    <property type="entry name" value="Anth_synth/Amidotransfase"/>
</dbReference>
<evidence type="ECO:0000259" key="2">
    <source>
        <dbReference type="Pfam" id="PF00117"/>
    </source>
</evidence>
<dbReference type="PRINTS" id="PR00097">
    <property type="entry name" value="ANTSNTHASEII"/>
</dbReference>
<dbReference type="InterPro" id="IPR029062">
    <property type="entry name" value="Class_I_gatase-like"/>
</dbReference>
<protein>
    <submittedName>
        <fullName evidence="3">Aminodeoxychorismate/anthranilate synthase component II</fullName>
    </submittedName>
</protein>
<keyword evidence="1" id="KW-0315">Glutamine amidotransferase</keyword>
<feature type="domain" description="Glutamine amidotransferase" evidence="2">
    <location>
        <begin position="3"/>
        <end position="183"/>
    </location>
</feature>
<keyword evidence="4" id="KW-1185">Reference proteome</keyword>
<accession>A0ABX5SMR5</accession>
<dbReference type="InterPro" id="IPR006221">
    <property type="entry name" value="TrpG/PapA_dom"/>
</dbReference>
<evidence type="ECO:0000313" key="3">
    <source>
        <dbReference type="EMBL" id="QBR47450.1"/>
    </source>
</evidence>
<evidence type="ECO:0000313" key="4">
    <source>
        <dbReference type="Proteomes" id="UP000295756"/>
    </source>
</evidence>
<dbReference type="PANTHER" id="PTHR43418:SF8">
    <property type="entry name" value="SYNTHASE COMPONENT II, PUTATIVE-RELATED"/>
    <property type="match status" value="1"/>
</dbReference>
<dbReference type="EMBL" id="CP037939">
    <property type="protein sequence ID" value="QBR47450.1"/>
    <property type="molecule type" value="Genomic_DNA"/>
</dbReference>
<dbReference type="Gene3D" id="3.40.50.880">
    <property type="match status" value="1"/>
</dbReference>
<organism evidence="3 4">
    <name type="scientific">Leuconostoc kimchii</name>
    <dbReference type="NCBI Taxonomy" id="136609"/>
    <lineage>
        <taxon>Bacteria</taxon>
        <taxon>Bacillati</taxon>
        <taxon>Bacillota</taxon>
        <taxon>Bacilli</taxon>
        <taxon>Lactobacillales</taxon>
        <taxon>Lactobacillaceae</taxon>
        <taxon>Leuconostoc</taxon>
    </lineage>
</organism>
<dbReference type="PRINTS" id="PR00099">
    <property type="entry name" value="CPSGATASE"/>
</dbReference>
<gene>
    <name evidence="3" type="ORF">EW139_04690</name>
</gene>
<dbReference type="RefSeq" id="WP_013102356.1">
    <property type="nucleotide sequence ID" value="NZ_CP037939.1"/>
</dbReference>
<name>A0ABX5SMR5_9LACO</name>
<dbReference type="Proteomes" id="UP000295756">
    <property type="component" value="Chromosome"/>
</dbReference>
<dbReference type="Pfam" id="PF00117">
    <property type="entry name" value="GATase"/>
    <property type="match status" value="1"/>
</dbReference>
<dbReference type="PRINTS" id="PR00096">
    <property type="entry name" value="GATASE"/>
</dbReference>